<evidence type="ECO:0000256" key="4">
    <source>
        <dbReference type="ARBA" id="ARBA00023034"/>
    </source>
</evidence>
<feature type="compositionally biased region" description="Polar residues" evidence="5">
    <location>
        <begin position="77"/>
        <end position="87"/>
    </location>
</feature>
<dbReference type="InterPro" id="IPR038425">
    <property type="entry name" value="GAT_sf"/>
</dbReference>
<dbReference type="Gene3D" id="1.25.40.90">
    <property type="match status" value="1"/>
</dbReference>
<dbReference type="InterPro" id="IPR052653">
    <property type="entry name" value="ARF-binding"/>
</dbReference>
<evidence type="ECO:0000313" key="9">
    <source>
        <dbReference type="EMBL" id="SAM08784.1"/>
    </source>
</evidence>
<evidence type="ECO:0000256" key="2">
    <source>
        <dbReference type="ARBA" id="ARBA00022448"/>
    </source>
</evidence>
<dbReference type="OMA" id="VNDRNPT"/>
<comment type="subcellular location">
    <subcellularLocation>
        <location evidence="1">Golgi apparatus</location>
        <location evidence="1">trans-Golgi network</location>
    </subcellularLocation>
</comment>
<evidence type="ECO:0000256" key="1">
    <source>
        <dbReference type="ARBA" id="ARBA00004601"/>
    </source>
</evidence>
<evidence type="ECO:0008006" key="11">
    <source>
        <dbReference type="Google" id="ProtNLM"/>
    </source>
</evidence>
<dbReference type="PROSITE" id="PS50180">
    <property type="entry name" value="GAE"/>
    <property type="match status" value="1"/>
</dbReference>
<reference evidence="9" key="1">
    <citation type="submission" date="2016-04" db="EMBL/GenBank/DDBJ databases">
        <authorList>
            <person name="Evans L.H."/>
            <person name="Alamgir A."/>
            <person name="Owens N."/>
            <person name="Weber N.D."/>
            <person name="Virtaneva K."/>
            <person name="Barbian K."/>
            <person name="Babar A."/>
            <person name="Rosenke K."/>
        </authorList>
    </citation>
    <scope>NUCLEOTIDE SEQUENCE [LARGE SCALE GENOMIC DNA]</scope>
    <source>
        <strain evidence="9">CBS 101.48</strain>
    </source>
</reference>
<dbReference type="FunCoup" id="A0A168SQN2">
    <property type="interactions" value="200"/>
</dbReference>
<dbReference type="GO" id="GO:0035091">
    <property type="term" value="F:phosphatidylinositol binding"/>
    <property type="evidence" value="ECO:0007669"/>
    <property type="project" value="InterPro"/>
</dbReference>
<feature type="domain" description="GAT" evidence="8">
    <location>
        <begin position="223"/>
        <end position="349"/>
    </location>
</feature>
<keyword evidence="4" id="KW-0333">Golgi apparatus</keyword>
<dbReference type="GO" id="GO:0005802">
    <property type="term" value="C:trans-Golgi network"/>
    <property type="evidence" value="ECO:0007669"/>
    <property type="project" value="TreeGrafter"/>
</dbReference>
<name>A0A168SQN2_ABSGL</name>
<proteinExistence type="predicted"/>
<organism evidence="9">
    <name type="scientific">Absidia glauca</name>
    <name type="common">Pin mould</name>
    <dbReference type="NCBI Taxonomy" id="4829"/>
    <lineage>
        <taxon>Eukaryota</taxon>
        <taxon>Fungi</taxon>
        <taxon>Fungi incertae sedis</taxon>
        <taxon>Mucoromycota</taxon>
        <taxon>Mucoromycotina</taxon>
        <taxon>Mucoromycetes</taxon>
        <taxon>Mucorales</taxon>
        <taxon>Cunninghamellaceae</taxon>
        <taxon>Absidia</taxon>
    </lineage>
</organism>
<dbReference type="Gene3D" id="2.60.40.1230">
    <property type="match status" value="1"/>
</dbReference>
<sequence>MPLPLPDLIGKLTATKTCSLETNNGTSPFLQKRLVALPGMKLTLLSILKSVRGSMPKEEDCKWQTTETSSHDHRQAGEQQKSQSSNVGLNATKEFLNALVRKFPERPPAHFLPPPPPPLRLDGGTSDLSWNHFDYVPQQPVAAGSAVASLNPVMGRILYLIKEWKVGLAELSRYKNDLIHIKDMYRLLRYKGYRFPEIREASLSALAPVETLRSSEEIEEEDRIAQSAKLQELIRRGRPQDLVEANRLMKIMSGYDQRKQTNYNDIFAEELHKIENKATLLYEMLENVKEGETVDANDMMKELQSACASALPKISKMVKEEDDEDKIEDLLRINDIVNNVIAKYQDIQKGLYNTHYEVNTDGHATPQPSEDQGISLIDLDDVTSTPPLHLGDSPGQSAGNVMDELSHLFGQQATTSSISSPANQLGPDAVLSQPFKPAPSPQSTPVTANDMFDFTSNTSTSASTSSPSLSSSSQQGSHGQEQVVLIDKNGLLVQLTMTKSDPIWKVKASFSNKSTAAMENMTLHLAAPKSMQLTMEAQSSQTIPPKSNQSVYQNIVIRNALNQPLRLRYKATYDQFGVQMEQTGQFPS</sequence>
<dbReference type="Gene3D" id="1.20.5.170">
    <property type="match status" value="1"/>
</dbReference>
<feature type="domain" description="VHS" evidence="6">
    <location>
        <begin position="91"/>
        <end position="196"/>
    </location>
</feature>
<feature type="region of interest" description="Disordered" evidence="5">
    <location>
        <begin position="381"/>
        <end position="481"/>
    </location>
</feature>
<dbReference type="GO" id="GO:0043328">
    <property type="term" value="P:protein transport to vacuole involved in ubiquitin-dependent protein catabolic process via the multivesicular body sorting pathway"/>
    <property type="evidence" value="ECO:0007669"/>
    <property type="project" value="TreeGrafter"/>
</dbReference>
<dbReference type="Gene3D" id="1.20.58.160">
    <property type="match status" value="1"/>
</dbReference>
<evidence type="ECO:0000256" key="3">
    <source>
        <dbReference type="ARBA" id="ARBA00022927"/>
    </source>
</evidence>
<evidence type="ECO:0000259" key="6">
    <source>
        <dbReference type="PROSITE" id="PS50179"/>
    </source>
</evidence>
<dbReference type="PANTHER" id="PTHR47180:SF1">
    <property type="entry name" value="ADP-RIBOSYLATION FACTOR-BINDING PROTEIN GGA1-RELATED"/>
    <property type="match status" value="1"/>
</dbReference>
<accession>A0A168SQN2</accession>
<dbReference type="PANTHER" id="PTHR47180">
    <property type="entry name" value="ADP-RIBOSYLATION FACTOR-BINDING PROTEIN GGA1-RELATED"/>
    <property type="match status" value="1"/>
</dbReference>
<evidence type="ECO:0000256" key="5">
    <source>
        <dbReference type="SAM" id="MobiDB-lite"/>
    </source>
</evidence>
<dbReference type="InParanoid" id="A0A168SQN2"/>
<feature type="compositionally biased region" description="Low complexity" evidence="5">
    <location>
        <begin position="455"/>
        <end position="473"/>
    </location>
</feature>
<dbReference type="GO" id="GO:0043130">
    <property type="term" value="F:ubiquitin binding"/>
    <property type="evidence" value="ECO:0007669"/>
    <property type="project" value="InterPro"/>
</dbReference>
<evidence type="ECO:0000259" key="7">
    <source>
        <dbReference type="PROSITE" id="PS50180"/>
    </source>
</evidence>
<keyword evidence="10" id="KW-1185">Reference proteome</keyword>
<dbReference type="SUPFAM" id="SSF48464">
    <property type="entry name" value="ENTH/VHS domain"/>
    <property type="match status" value="1"/>
</dbReference>
<dbReference type="PROSITE" id="PS50179">
    <property type="entry name" value="VHS"/>
    <property type="match status" value="1"/>
</dbReference>
<dbReference type="GO" id="GO:0006896">
    <property type="term" value="P:Golgi to vacuole transport"/>
    <property type="evidence" value="ECO:0007669"/>
    <property type="project" value="TreeGrafter"/>
</dbReference>
<dbReference type="SUPFAM" id="SSF49348">
    <property type="entry name" value="Clathrin adaptor appendage domain"/>
    <property type="match status" value="1"/>
</dbReference>
<dbReference type="FunFam" id="1.20.5.170:FF:000024">
    <property type="entry name" value="VHS domain-containing protein"/>
    <property type="match status" value="1"/>
</dbReference>
<dbReference type="EMBL" id="LT554937">
    <property type="protein sequence ID" value="SAM08784.1"/>
    <property type="molecule type" value="Genomic_DNA"/>
</dbReference>
<dbReference type="Pfam" id="PF02883">
    <property type="entry name" value="Alpha_adaptinC2"/>
    <property type="match status" value="1"/>
</dbReference>
<dbReference type="AlphaFoldDB" id="A0A168SQN2"/>
<dbReference type="InterPro" id="IPR008152">
    <property type="entry name" value="Clathrin_a/b/g-adaptin_app_Ig"/>
</dbReference>
<dbReference type="STRING" id="4829.A0A168SQN2"/>
<protein>
    <recommendedName>
        <fullName evidence="11">GAE domain-containing protein</fullName>
    </recommendedName>
</protein>
<feature type="region of interest" description="Disordered" evidence="5">
    <location>
        <begin position="56"/>
        <end position="87"/>
    </location>
</feature>
<dbReference type="Pfam" id="PF03127">
    <property type="entry name" value="GAT"/>
    <property type="match status" value="1"/>
</dbReference>
<keyword evidence="3" id="KW-0653">Protein transport</keyword>
<evidence type="ECO:0000259" key="8">
    <source>
        <dbReference type="PROSITE" id="PS50909"/>
    </source>
</evidence>
<dbReference type="SUPFAM" id="SSF89009">
    <property type="entry name" value="GAT-like domain"/>
    <property type="match status" value="1"/>
</dbReference>
<dbReference type="SMART" id="SM00809">
    <property type="entry name" value="Alpha_adaptinC2"/>
    <property type="match status" value="1"/>
</dbReference>
<dbReference type="PROSITE" id="PS50909">
    <property type="entry name" value="GAT"/>
    <property type="match status" value="1"/>
</dbReference>
<keyword evidence="2" id="KW-0813">Transport</keyword>
<dbReference type="InterPro" id="IPR002014">
    <property type="entry name" value="VHS_dom"/>
</dbReference>
<dbReference type="GO" id="GO:0005829">
    <property type="term" value="C:cytosol"/>
    <property type="evidence" value="ECO:0007669"/>
    <property type="project" value="GOC"/>
</dbReference>
<evidence type="ECO:0000313" key="10">
    <source>
        <dbReference type="Proteomes" id="UP000078561"/>
    </source>
</evidence>
<dbReference type="OrthoDB" id="2018246at2759"/>
<dbReference type="InterPro" id="IPR008153">
    <property type="entry name" value="GAE_dom"/>
</dbReference>
<feature type="compositionally biased region" description="Polar residues" evidence="5">
    <location>
        <begin position="409"/>
        <end position="423"/>
    </location>
</feature>
<dbReference type="InterPro" id="IPR013041">
    <property type="entry name" value="Clathrin_app_Ig-like_sf"/>
</dbReference>
<dbReference type="InterPro" id="IPR008942">
    <property type="entry name" value="ENTH_VHS"/>
</dbReference>
<dbReference type="GO" id="GO:0006895">
    <property type="term" value="P:Golgi to endosome transport"/>
    <property type="evidence" value="ECO:0007669"/>
    <property type="project" value="TreeGrafter"/>
</dbReference>
<feature type="domain" description="GAE" evidence="7">
    <location>
        <begin position="478"/>
        <end position="588"/>
    </location>
</feature>
<dbReference type="InterPro" id="IPR004152">
    <property type="entry name" value="GAT_dom"/>
</dbReference>
<dbReference type="Proteomes" id="UP000078561">
    <property type="component" value="Unassembled WGS sequence"/>
</dbReference>
<gene>
    <name evidence="9" type="primary">ABSGL_14450.1 scaffold 14663</name>
</gene>